<evidence type="ECO:0000259" key="3">
    <source>
        <dbReference type="Pfam" id="PF17782"/>
    </source>
</evidence>
<feature type="domain" description="DprA winged helix" evidence="3">
    <location>
        <begin position="298"/>
        <end position="355"/>
    </location>
</feature>
<evidence type="ECO:0000256" key="1">
    <source>
        <dbReference type="ARBA" id="ARBA00006525"/>
    </source>
</evidence>
<reference evidence="4 5" key="1">
    <citation type="journal article" date="2009" name="Stand. Genomic Sci.">
        <title>Complete genome sequence of Desulfotomaculum acetoxidans type strain (5575).</title>
        <authorList>
            <person name="Spring S."/>
            <person name="Lapidus A."/>
            <person name="Schroder M."/>
            <person name="Gleim D."/>
            <person name="Sims D."/>
            <person name="Meincke L."/>
            <person name="Glavina Del Rio T."/>
            <person name="Tice H."/>
            <person name="Copeland A."/>
            <person name="Cheng J.F."/>
            <person name="Lucas S."/>
            <person name="Chen F."/>
            <person name="Nolan M."/>
            <person name="Bruce D."/>
            <person name="Goodwin L."/>
            <person name="Pitluck S."/>
            <person name="Ivanova N."/>
            <person name="Mavromatis K."/>
            <person name="Mikhailova N."/>
            <person name="Pati A."/>
            <person name="Chen A."/>
            <person name="Palaniappan K."/>
            <person name="Land M."/>
            <person name="Hauser L."/>
            <person name="Chang Y.J."/>
            <person name="Jeffries C.D."/>
            <person name="Chain P."/>
            <person name="Saunders E."/>
            <person name="Brettin T."/>
            <person name="Detter J.C."/>
            <person name="Goker M."/>
            <person name="Bristow J."/>
            <person name="Eisen J.A."/>
            <person name="Markowitz V."/>
            <person name="Hugenholtz P."/>
            <person name="Kyrpides N.C."/>
            <person name="Klenk H.P."/>
            <person name="Han C."/>
        </authorList>
    </citation>
    <scope>NUCLEOTIDE SEQUENCE [LARGE SCALE GENOMIC DNA]</scope>
    <source>
        <strain evidence="5">ATCC 49208 / DSM 771 / VKM B-1644</strain>
    </source>
</reference>
<dbReference type="Gene3D" id="1.10.10.10">
    <property type="entry name" value="Winged helix-like DNA-binding domain superfamily/Winged helix DNA-binding domain"/>
    <property type="match status" value="1"/>
</dbReference>
<dbReference type="eggNOG" id="COG0758">
    <property type="taxonomic scope" value="Bacteria"/>
</dbReference>
<dbReference type="EMBL" id="CP001720">
    <property type="protein sequence ID" value="ACV62106.1"/>
    <property type="molecule type" value="Genomic_DNA"/>
</dbReference>
<proteinExistence type="inferred from homology"/>
<dbReference type="InterPro" id="IPR041614">
    <property type="entry name" value="DprA_WH"/>
</dbReference>
<dbReference type="SUPFAM" id="SSF102405">
    <property type="entry name" value="MCP/YpsA-like"/>
    <property type="match status" value="1"/>
</dbReference>
<dbReference type="Gene3D" id="3.40.50.450">
    <property type="match status" value="1"/>
</dbReference>
<dbReference type="PANTHER" id="PTHR43022">
    <property type="entry name" value="PROTEIN SMF"/>
    <property type="match status" value="1"/>
</dbReference>
<dbReference type="NCBIfam" id="TIGR00732">
    <property type="entry name" value="dprA"/>
    <property type="match status" value="1"/>
</dbReference>
<feature type="domain" description="Smf/DprA SLOG" evidence="2">
    <location>
        <begin position="79"/>
        <end position="287"/>
    </location>
</feature>
<dbReference type="Proteomes" id="UP000002217">
    <property type="component" value="Chromosome"/>
</dbReference>
<evidence type="ECO:0000313" key="4">
    <source>
        <dbReference type="EMBL" id="ACV62106.1"/>
    </source>
</evidence>
<dbReference type="GO" id="GO:0009294">
    <property type="term" value="P:DNA-mediated transformation"/>
    <property type="evidence" value="ECO:0007669"/>
    <property type="project" value="InterPro"/>
</dbReference>
<dbReference type="HOGENOM" id="CLU_029601_0_3_9"/>
<gene>
    <name evidence="4" type="ordered locus">Dtox_1222</name>
</gene>
<dbReference type="Pfam" id="PF02481">
    <property type="entry name" value="DNA_processg_A"/>
    <property type="match status" value="1"/>
</dbReference>
<dbReference type="Pfam" id="PF17782">
    <property type="entry name" value="WHD_DprA"/>
    <property type="match status" value="1"/>
</dbReference>
<dbReference type="RefSeq" id="WP_015756821.1">
    <property type="nucleotide sequence ID" value="NC_013216.1"/>
</dbReference>
<protein>
    <submittedName>
        <fullName evidence="4">DNA protecting protein DprA</fullName>
    </submittedName>
</protein>
<dbReference type="InterPro" id="IPR057666">
    <property type="entry name" value="DrpA_SLOG"/>
</dbReference>
<evidence type="ECO:0000313" key="5">
    <source>
        <dbReference type="Proteomes" id="UP000002217"/>
    </source>
</evidence>
<dbReference type="InterPro" id="IPR003488">
    <property type="entry name" value="DprA"/>
</dbReference>
<evidence type="ECO:0000259" key="2">
    <source>
        <dbReference type="Pfam" id="PF02481"/>
    </source>
</evidence>
<organism evidence="4 5">
    <name type="scientific">Desulfofarcimen acetoxidans (strain ATCC 49208 / DSM 771 / KCTC 5769 / VKM B-1644 / 5575)</name>
    <name type="common">Desulfotomaculum acetoxidans</name>
    <dbReference type="NCBI Taxonomy" id="485916"/>
    <lineage>
        <taxon>Bacteria</taxon>
        <taxon>Bacillati</taxon>
        <taxon>Bacillota</taxon>
        <taxon>Clostridia</taxon>
        <taxon>Eubacteriales</taxon>
        <taxon>Peptococcaceae</taxon>
        <taxon>Desulfofarcimen</taxon>
    </lineage>
</organism>
<name>C8W5C4_DESAS</name>
<dbReference type="InterPro" id="IPR036388">
    <property type="entry name" value="WH-like_DNA-bd_sf"/>
</dbReference>
<keyword evidence="5" id="KW-1185">Reference proteome</keyword>
<dbReference type="PANTHER" id="PTHR43022:SF1">
    <property type="entry name" value="PROTEIN SMF"/>
    <property type="match status" value="1"/>
</dbReference>
<dbReference type="KEGG" id="dae:Dtox_1222"/>
<accession>C8W5C4</accession>
<sequence length="366" mass="39902">MDDRMYCLFWQIIAPASARRVWQLDNHFGSLKAAWEAPEKEIRSLFGTKVDAADALLRARNTFDPVREKEKLNNIGADFITYKDHNYPENLRAIYDPPPALFVMGQITNADQLAVALVGSRKATSYGLSVAEQLSVALVKSGISIVSGMARGIDSAAHKGCLSAYGRTIAVLGSGLNVIYPRENRKLMERIAASGAVISEFPLDSQPEAWHFPMRNRIISGLSRAVVVIEAGEKSGALITADFALEQGRDVMAVPGSIGSPLSRGPHKLIKQGAKLVENAGDILDELGITTLFPVEESTNASVALNRDEETVFGLISVNPVHFDEIVDKSNLPAQKVLASLMFLELKNLVRQLPGRQYALCKFING</sequence>
<dbReference type="AlphaFoldDB" id="C8W5C4"/>
<dbReference type="STRING" id="485916.Dtox_1222"/>
<comment type="similarity">
    <text evidence="1">Belongs to the DprA/Smf family.</text>
</comment>